<feature type="transmembrane region" description="Helical" evidence="11">
    <location>
        <begin position="21"/>
        <end position="38"/>
    </location>
</feature>
<keyword evidence="14" id="KW-0675">Receptor</keyword>
<dbReference type="Gene3D" id="2.40.170.20">
    <property type="entry name" value="TonB-dependent receptor, beta-barrel domain"/>
    <property type="match status" value="1"/>
</dbReference>
<evidence type="ECO:0000256" key="2">
    <source>
        <dbReference type="ARBA" id="ARBA00022448"/>
    </source>
</evidence>
<evidence type="ECO:0000256" key="6">
    <source>
        <dbReference type="ARBA" id="ARBA00023136"/>
    </source>
</evidence>
<dbReference type="EMBL" id="JAYGIL010000038">
    <property type="protein sequence ID" value="MEA5405557.1"/>
    <property type="molecule type" value="Genomic_DNA"/>
</dbReference>
<evidence type="ECO:0000256" key="5">
    <source>
        <dbReference type="ARBA" id="ARBA00023077"/>
    </source>
</evidence>
<dbReference type="InterPro" id="IPR036942">
    <property type="entry name" value="Beta-barrel_TonB_sf"/>
</dbReference>
<keyword evidence="5 9" id="KW-0798">TonB box</keyword>
<evidence type="ECO:0000256" key="8">
    <source>
        <dbReference type="PROSITE-ProRule" id="PRU01360"/>
    </source>
</evidence>
<evidence type="ECO:0000259" key="12">
    <source>
        <dbReference type="Pfam" id="PF00593"/>
    </source>
</evidence>
<evidence type="ECO:0000259" key="13">
    <source>
        <dbReference type="Pfam" id="PF07715"/>
    </source>
</evidence>
<evidence type="ECO:0000313" key="15">
    <source>
        <dbReference type="Proteomes" id="UP001303899"/>
    </source>
</evidence>
<comment type="caution">
    <text evidence="14">The sequence shown here is derived from an EMBL/GenBank/DDBJ whole genome shotgun (WGS) entry which is preliminary data.</text>
</comment>
<dbReference type="Pfam" id="PF00593">
    <property type="entry name" value="TonB_dep_Rec_b-barrel"/>
    <property type="match status" value="1"/>
</dbReference>
<dbReference type="SUPFAM" id="SSF56935">
    <property type="entry name" value="Porins"/>
    <property type="match status" value="1"/>
</dbReference>
<keyword evidence="11" id="KW-1133">Transmembrane helix</keyword>
<gene>
    <name evidence="14" type="ORF">VB776_21635</name>
</gene>
<dbReference type="Pfam" id="PF07715">
    <property type="entry name" value="Plug"/>
    <property type="match status" value="1"/>
</dbReference>
<keyword evidence="3 8" id="KW-1134">Transmembrane beta strand</keyword>
<dbReference type="SUPFAM" id="SSF49464">
    <property type="entry name" value="Carboxypeptidase regulatory domain-like"/>
    <property type="match status" value="1"/>
</dbReference>
<dbReference type="Gene3D" id="2.170.130.10">
    <property type="entry name" value="TonB-dependent receptor, plug domain"/>
    <property type="match status" value="1"/>
</dbReference>
<keyword evidence="6 8" id="KW-0472">Membrane</keyword>
<protein>
    <submittedName>
        <fullName evidence="14">TonB-dependent receptor</fullName>
    </submittedName>
</protein>
<feature type="domain" description="TonB-dependent receptor-like beta-barrel" evidence="12">
    <location>
        <begin position="416"/>
        <end position="958"/>
    </location>
</feature>
<dbReference type="PROSITE" id="PS52016">
    <property type="entry name" value="TONB_DEPENDENT_REC_3"/>
    <property type="match status" value="1"/>
</dbReference>
<dbReference type="InterPro" id="IPR039426">
    <property type="entry name" value="TonB-dep_rcpt-like"/>
</dbReference>
<dbReference type="RefSeq" id="WP_323698959.1">
    <property type="nucleotide sequence ID" value="NZ_JAYGIL010000038.1"/>
</dbReference>
<dbReference type="InterPro" id="IPR023997">
    <property type="entry name" value="TonB-dep_OMP_SusC/RagA_CS"/>
</dbReference>
<dbReference type="InterPro" id="IPR008969">
    <property type="entry name" value="CarboxyPept-like_regulatory"/>
</dbReference>
<feature type="domain" description="TonB-dependent receptor plug" evidence="13">
    <location>
        <begin position="133"/>
        <end position="260"/>
    </location>
</feature>
<dbReference type="InterPro" id="IPR000531">
    <property type="entry name" value="Beta-barrel_TonB"/>
</dbReference>
<sequence>MNNHFYRWFCRSMRQGAASNSLVKVVMMAVTMFVSMSMNAQDRTVTGKVTESGDASGLPGVSVAVKGTNRGTQTDVNGTYKISVPENSTLIFTFIGFAKQEVSVGSRSVINVALISETKALDEVVVVGYGTVKKKDVTGSVSAIGAKDFNKGVVSSPEQLMQGRVAGVQITQASGEPGGGINVRIRGTSSVRGGNNPLFVIDGVPLSGDNTSGDGESSGVGRQPAKNPLNFMNPDDIASIDILKDASATAIYGSRGANGVVLITTKKGKGKGTLDYSYSHGISKITKRYDLLSASEYIAAGGQNQKGTTDWQNEIFRTAKTDQHNFSYGGGDQSGSYRFSLGYMSQEGIIQKSKMDRYSVGFNGAKKFINDKLTIGSNLNFASTQDVGVPVSENSGFTGDLLAGVLKSNPTLAVYGADGKYNQPGITEPNPVAFLNLSKDNTNTLRALGNINAELQLFKGLKFKTVLGFDKSFSSRKSAYSKDLIIEGVGGLGRAYVRDIETDNKLWENYFTYEKEFKNLSFTGLLGYSYQSFDRYSKQITASNFRTSDLDLMINNLGSADNSAGKGSLIQNSNSAKDELQSYFGRVNLAFANKYLFTGTLRVDGSSKFGGNNKYGYFPSFAFKWKLFEESFVPREVFSDLALRVGYGVTGNQEIPHNLYDRRDRYDGWSINQSATNIEGGGLNAVAFNNPNLKWETTTSVNIGLDFAILKSRLSGSIDVYQKNTKDLLFNVVSAQPAPTPFVWKNLDTDIQNQGIELALNGTAVDAKDFSWEVLFNVAYNNNLVKNLKGTYDTGEINGQGLSGAFAQRIAEGQPLFAFFLRQFGGFDAAGNSIYPDGDVQKFLDGKSPLPKVTGGLTNNFKYKNFDLSVFFNGVFGNYIYSNTANAFFTQGSFANGRNVVKNVIGNGEGALNAPDVSTRFLEKGDFVRLQNLSLGYKVKTESKVISNLRIFVTGQNLLTFTNYSGQDPEVSTNKSLNGIPSFGIDYTAYPRARTWTIGANISF</sequence>
<feature type="region of interest" description="Disordered" evidence="10">
    <location>
        <begin position="207"/>
        <end position="228"/>
    </location>
</feature>
<evidence type="ECO:0000256" key="7">
    <source>
        <dbReference type="ARBA" id="ARBA00023237"/>
    </source>
</evidence>
<evidence type="ECO:0000256" key="4">
    <source>
        <dbReference type="ARBA" id="ARBA00022692"/>
    </source>
</evidence>
<dbReference type="Proteomes" id="UP001303899">
    <property type="component" value="Unassembled WGS sequence"/>
</dbReference>
<dbReference type="NCBIfam" id="TIGR04056">
    <property type="entry name" value="OMP_RagA_SusC"/>
    <property type="match status" value="1"/>
</dbReference>
<accession>A0ABU5SAS0</accession>
<keyword evidence="7 8" id="KW-0998">Cell outer membrane</keyword>
<proteinExistence type="inferred from homology"/>
<dbReference type="InterPro" id="IPR012910">
    <property type="entry name" value="Plug_dom"/>
</dbReference>
<evidence type="ECO:0000313" key="14">
    <source>
        <dbReference type="EMBL" id="MEA5405557.1"/>
    </source>
</evidence>
<evidence type="ECO:0000256" key="9">
    <source>
        <dbReference type="RuleBase" id="RU003357"/>
    </source>
</evidence>
<comment type="subcellular location">
    <subcellularLocation>
        <location evidence="1 8">Cell outer membrane</location>
        <topology evidence="1 8">Multi-pass membrane protein</topology>
    </subcellularLocation>
</comment>
<organism evidence="14 15">
    <name type="scientific">Arcicella gelida</name>
    <dbReference type="NCBI Taxonomy" id="2984195"/>
    <lineage>
        <taxon>Bacteria</taxon>
        <taxon>Pseudomonadati</taxon>
        <taxon>Bacteroidota</taxon>
        <taxon>Cytophagia</taxon>
        <taxon>Cytophagales</taxon>
        <taxon>Flectobacillaceae</taxon>
        <taxon>Arcicella</taxon>
    </lineage>
</organism>
<comment type="similarity">
    <text evidence="8 9">Belongs to the TonB-dependent receptor family.</text>
</comment>
<keyword evidence="4 8" id="KW-0812">Transmembrane</keyword>
<dbReference type="InterPro" id="IPR023996">
    <property type="entry name" value="TonB-dep_OMP_SusC/RagA"/>
</dbReference>
<dbReference type="Gene3D" id="2.60.40.1120">
    <property type="entry name" value="Carboxypeptidase-like, regulatory domain"/>
    <property type="match status" value="1"/>
</dbReference>
<evidence type="ECO:0000256" key="3">
    <source>
        <dbReference type="ARBA" id="ARBA00022452"/>
    </source>
</evidence>
<dbReference type="Pfam" id="PF13715">
    <property type="entry name" value="CarbopepD_reg_2"/>
    <property type="match status" value="1"/>
</dbReference>
<evidence type="ECO:0000256" key="1">
    <source>
        <dbReference type="ARBA" id="ARBA00004571"/>
    </source>
</evidence>
<reference evidence="14 15" key="1">
    <citation type="submission" date="2023-12" db="EMBL/GenBank/DDBJ databases">
        <title>Novel species of the genus Arcicella isolated from rivers.</title>
        <authorList>
            <person name="Lu H."/>
        </authorList>
    </citation>
    <scope>NUCLEOTIDE SEQUENCE [LARGE SCALE GENOMIC DNA]</scope>
    <source>
        <strain evidence="14 15">DC2W</strain>
    </source>
</reference>
<dbReference type="NCBIfam" id="TIGR04057">
    <property type="entry name" value="SusC_RagA_signa"/>
    <property type="match status" value="1"/>
</dbReference>
<evidence type="ECO:0000256" key="10">
    <source>
        <dbReference type="SAM" id="MobiDB-lite"/>
    </source>
</evidence>
<keyword evidence="2 8" id="KW-0813">Transport</keyword>
<evidence type="ECO:0000256" key="11">
    <source>
        <dbReference type="SAM" id="Phobius"/>
    </source>
</evidence>
<name>A0ABU5SAS0_9BACT</name>
<dbReference type="InterPro" id="IPR037066">
    <property type="entry name" value="Plug_dom_sf"/>
</dbReference>
<keyword evidence="15" id="KW-1185">Reference proteome</keyword>